<keyword evidence="2" id="KW-1185">Reference proteome</keyword>
<sequence>MRRGHPVGTSSRPCLVPGSIETQEGVFLHGLLCFPSRPRVTLMPSKESLRFMFFFLLKSGVFAVEIRIPSSLEALCTVVAVVLNRQLAVPVPNQPMQLLKCSARCHIQDKKPPDQPPNDSQSQYSLRGSASEKCICAAMASIQACNAGWLEIKQADVAEMVLVYDRDISLVLRRTGKSST</sequence>
<reference evidence="1 2" key="1">
    <citation type="submission" date="2024-03" db="EMBL/GenBank/DDBJ databases">
        <title>A high-quality draft genome sequence of Diaporthe vaccinii, a causative agent of upright dieback and viscid rot disease in cranberry plants.</title>
        <authorList>
            <person name="Sarrasin M."/>
            <person name="Lang B.F."/>
            <person name="Burger G."/>
        </authorList>
    </citation>
    <scope>NUCLEOTIDE SEQUENCE [LARGE SCALE GENOMIC DNA]</scope>
    <source>
        <strain evidence="1 2">IS7</strain>
    </source>
</reference>
<organism evidence="1 2">
    <name type="scientific">Diaporthe vaccinii</name>
    <dbReference type="NCBI Taxonomy" id="105482"/>
    <lineage>
        <taxon>Eukaryota</taxon>
        <taxon>Fungi</taxon>
        <taxon>Dikarya</taxon>
        <taxon>Ascomycota</taxon>
        <taxon>Pezizomycotina</taxon>
        <taxon>Sordariomycetes</taxon>
        <taxon>Sordariomycetidae</taxon>
        <taxon>Diaporthales</taxon>
        <taxon>Diaporthaceae</taxon>
        <taxon>Diaporthe</taxon>
        <taxon>Diaporthe eres species complex</taxon>
    </lineage>
</organism>
<name>A0ABR4EKC4_9PEZI</name>
<comment type="caution">
    <text evidence="1">The sequence shown here is derived from an EMBL/GenBank/DDBJ whole genome shotgun (WGS) entry which is preliminary data.</text>
</comment>
<gene>
    <name evidence="1" type="ORF">FJTKL_10243</name>
</gene>
<dbReference type="EMBL" id="JBAWTH010000046">
    <property type="protein sequence ID" value="KAL2282853.1"/>
    <property type="molecule type" value="Genomic_DNA"/>
</dbReference>
<proteinExistence type="predicted"/>
<evidence type="ECO:0000313" key="1">
    <source>
        <dbReference type="EMBL" id="KAL2282853.1"/>
    </source>
</evidence>
<dbReference type="Proteomes" id="UP001600888">
    <property type="component" value="Unassembled WGS sequence"/>
</dbReference>
<accession>A0ABR4EKC4</accession>
<protein>
    <submittedName>
        <fullName evidence="1">Uncharacterized protein</fullName>
    </submittedName>
</protein>
<evidence type="ECO:0000313" key="2">
    <source>
        <dbReference type="Proteomes" id="UP001600888"/>
    </source>
</evidence>